<protein>
    <recommendedName>
        <fullName evidence="10">Dimethylaniline monooxygenase</fullName>
    </recommendedName>
</protein>
<keyword evidence="3" id="KW-0274">FAD</keyword>
<sequence length="653" mass="73615">MPHEMSWRWSLPRSEDANASLALTSDGFNPSGSRLNGMDYDSIVIGGGPAGLTALKTLRENGFKCILFEAEQAVGGTFRYRSYEQAELVSSKQLTAFSDFRFPPEQGDHVTLPEFVRYLERYCDHFGLWRDIRLGSRVMGVNRRAGGEGHVVEVKREGEDRIQRFTCRYLTICTGLHVIPQTPVLPGIEHVAEHPHKRVCHSSEYKQLAELKGRRVLILGTGETGMDLAYSSIKAGAEEVVLCSRGGFLSFPKVLNNFRVLGSTFDGHLPIDGLITNLFESAYVHPWIAASHLRWFVSDFVIKRVLWGLTGTSAGCAQWVGELPPERLGRAYVFLNKSHKAMTYINRPYKKRSKLLSLVSDYYDPPEDAATPGIVELAPWPVGFEEDGTVKWDWDACEKKGGSWKRVRARMEGRKIEPNLVIFASGYKQEFSSWLSPEYPRPWDTDVRDVLSSSATDVAFIGFVRPGVGAIPPIAEQQSMWWTALLQQKMKLPTDPPHYYLLSRPEARIQYGVDHSTYMSTLARDMGASPGLWELLRTHGPFITLVYCFSAAFTSHYRLVGPFKSDKAPDVVRTEIWDTGNIFMGVIPMAFYAIVNLAALLLETIWIAFGRPDVLGWYERTTGKDPRGLRKTVAPEPREKKRRVVEVGERLPN</sequence>
<dbReference type="SUPFAM" id="SSF51905">
    <property type="entry name" value="FAD/NAD(P)-binding domain"/>
    <property type="match status" value="1"/>
</dbReference>
<organism evidence="8 9">
    <name type="scientific">Rhodotorula paludigena</name>
    <dbReference type="NCBI Taxonomy" id="86838"/>
    <lineage>
        <taxon>Eukaryota</taxon>
        <taxon>Fungi</taxon>
        <taxon>Dikarya</taxon>
        <taxon>Basidiomycota</taxon>
        <taxon>Pucciniomycotina</taxon>
        <taxon>Microbotryomycetes</taxon>
        <taxon>Sporidiobolales</taxon>
        <taxon>Sporidiobolaceae</taxon>
        <taxon>Rhodotorula</taxon>
    </lineage>
</organism>
<evidence type="ECO:0000256" key="7">
    <source>
        <dbReference type="SAM" id="Phobius"/>
    </source>
</evidence>
<name>A0AAV5G809_9BASI</name>
<evidence type="ECO:0000256" key="6">
    <source>
        <dbReference type="SAM" id="MobiDB-lite"/>
    </source>
</evidence>
<keyword evidence="7" id="KW-0812">Transmembrane</keyword>
<proteinExistence type="inferred from homology"/>
<keyword evidence="5" id="KW-0560">Oxidoreductase</keyword>
<dbReference type="EMBL" id="BQKY01000003">
    <property type="protein sequence ID" value="GJN88696.1"/>
    <property type="molecule type" value="Genomic_DNA"/>
</dbReference>
<keyword evidence="4" id="KW-0521">NADP</keyword>
<evidence type="ECO:0000256" key="2">
    <source>
        <dbReference type="ARBA" id="ARBA00022630"/>
    </source>
</evidence>
<dbReference type="AlphaFoldDB" id="A0AAV5G809"/>
<keyword evidence="7" id="KW-0472">Membrane</keyword>
<evidence type="ECO:0000256" key="1">
    <source>
        <dbReference type="ARBA" id="ARBA00009183"/>
    </source>
</evidence>
<comment type="caution">
    <text evidence="8">The sequence shown here is derived from an EMBL/GenBank/DDBJ whole genome shotgun (WGS) entry which is preliminary data.</text>
</comment>
<evidence type="ECO:0000313" key="8">
    <source>
        <dbReference type="EMBL" id="GJN88696.1"/>
    </source>
</evidence>
<feature type="transmembrane region" description="Helical" evidence="7">
    <location>
        <begin position="582"/>
        <end position="602"/>
    </location>
</feature>
<dbReference type="GO" id="GO:0004499">
    <property type="term" value="F:N,N-dimethylaniline monooxygenase activity"/>
    <property type="evidence" value="ECO:0007669"/>
    <property type="project" value="InterPro"/>
</dbReference>
<feature type="compositionally biased region" description="Basic and acidic residues" evidence="6">
    <location>
        <begin position="636"/>
        <end position="653"/>
    </location>
</feature>
<dbReference type="InterPro" id="IPR036188">
    <property type="entry name" value="FAD/NAD-bd_sf"/>
</dbReference>
<dbReference type="GO" id="GO:0050661">
    <property type="term" value="F:NADP binding"/>
    <property type="evidence" value="ECO:0007669"/>
    <property type="project" value="InterPro"/>
</dbReference>
<evidence type="ECO:0000313" key="9">
    <source>
        <dbReference type="Proteomes" id="UP001342314"/>
    </source>
</evidence>
<evidence type="ECO:0000256" key="3">
    <source>
        <dbReference type="ARBA" id="ARBA00022827"/>
    </source>
</evidence>
<feature type="region of interest" description="Disordered" evidence="6">
    <location>
        <begin position="626"/>
        <end position="653"/>
    </location>
</feature>
<dbReference type="InterPro" id="IPR050346">
    <property type="entry name" value="FMO-like"/>
</dbReference>
<dbReference type="PRINTS" id="PR00411">
    <property type="entry name" value="PNDRDTASEI"/>
</dbReference>
<evidence type="ECO:0000256" key="4">
    <source>
        <dbReference type="ARBA" id="ARBA00022857"/>
    </source>
</evidence>
<evidence type="ECO:0008006" key="10">
    <source>
        <dbReference type="Google" id="ProtNLM"/>
    </source>
</evidence>
<keyword evidence="7" id="KW-1133">Transmembrane helix</keyword>
<dbReference type="PIRSF" id="PIRSF000332">
    <property type="entry name" value="FMO"/>
    <property type="match status" value="1"/>
</dbReference>
<keyword evidence="9" id="KW-1185">Reference proteome</keyword>
<dbReference type="InterPro" id="IPR000960">
    <property type="entry name" value="Flavin_mOase"/>
</dbReference>
<dbReference type="PANTHER" id="PTHR23023">
    <property type="entry name" value="DIMETHYLANILINE MONOOXYGENASE"/>
    <property type="match status" value="1"/>
</dbReference>
<evidence type="ECO:0000256" key="5">
    <source>
        <dbReference type="ARBA" id="ARBA00023002"/>
    </source>
</evidence>
<keyword evidence="2" id="KW-0285">Flavoprotein</keyword>
<reference evidence="8 9" key="1">
    <citation type="submission" date="2021-12" db="EMBL/GenBank/DDBJ databases">
        <title>High titer production of polyol ester of fatty acids by Rhodotorula paludigena BS15 towards product separation-free biomass refinery.</title>
        <authorList>
            <person name="Mano J."/>
            <person name="Ono H."/>
            <person name="Tanaka T."/>
            <person name="Naito K."/>
            <person name="Sushida H."/>
            <person name="Ike M."/>
            <person name="Tokuyasu K."/>
            <person name="Kitaoka M."/>
        </authorList>
    </citation>
    <scope>NUCLEOTIDE SEQUENCE [LARGE SCALE GENOMIC DNA]</scope>
    <source>
        <strain evidence="8 9">BS15</strain>
    </source>
</reference>
<dbReference type="Gene3D" id="3.50.50.60">
    <property type="entry name" value="FAD/NAD(P)-binding domain"/>
    <property type="match status" value="1"/>
</dbReference>
<dbReference type="GO" id="GO:0050660">
    <property type="term" value="F:flavin adenine dinucleotide binding"/>
    <property type="evidence" value="ECO:0007669"/>
    <property type="project" value="InterPro"/>
</dbReference>
<dbReference type="Proteomes" id="UP001342314">
    <property type="component" value="Unassembled WGS sequence"/>
</dbReference>
<gene>
    <name evidence="8" type="ORF">Rhopal_001662-T1</name>
</gene>
<dbReference type="Pfam" id="PF00743">
    <property type="entry name" value="FMO-like"/>
    <property type="match status" value="2"/>
</dbReference>
<comment type="similarity">
    <text evidence="1">Belongs to the FMO family.</text>
</comment>
<accession>A0AAV5G809</accession>
<dbReference type="InterPro" id="IPR020946">
    <property type="entry name" value="Flavin_mOase-like"/>
</dbReference>